<dbReference type="EMBL" id="CP011371">
    <property type="protein sequence ID" value="AKJ29044.1"/>
    <property type="molecule type" value="Genomic_DNA"/>
</dbReference>
<dbReference type="GO" id="GO:0016020">
    <property type="term" value="C:membrane"/>
    <property type="evidence" value="ECO:0007669"/>
    <property type="project" value="UniProtKB-SubCell"/>
</dbReference>
<comment type="subcellular location">
    <subcellularLocation>
        <location evidence="1">Membrane</location>
        <topology evidence="1">Multi-pass membrane protein</topology>
    </subcellularLocation>
</comment>
<dbReference type="AlphaFoldDB" id="A0A0G3BHY0"/>
<dbReference type="Pfam" id="PF03547">
    <property type="entry name" value="Mem_trans"/>
    <property type="match status" value="2"/>
</dbReference>
<feature type="transmembrane region" description="Helical" evidence="7">
    <location>
        <begin position="119"/>
        <end position="143"/>
    </location>
</feature>
<dbReference type="PANTHER" id="PTHR36838">
    <property type="entry name" value="AUXIN EFFLUX CARRIER FAMILY PROTEIN"/>
    <property type="match status" value="1"/>
</dbReference>
<keyword evidence="4 7" id="KW-0812">Transmembrane</keyword>
<dbReference type="GO" id="GO:0055085">
    <property type="term" value="P:transmembrane transport"/>
    <property type="evidence" value="ECO:0007669"/>
    <property type="project" value="InterPro"/>
</dbReference>
<organism evidence="8 9">
    <name type="scientific">Caldimonas brevitalea</name>
    <dbReference type="NCBI Taxonomy" id="413882"/>
    <lineage>
        <taxon>Bacteria</taxon>
        <taxon>Pseudomonadati</taxon>
        <taxon>Pseudomonadota</taxon>
        <taxon>Betaproteobacteria</taxon>
        <taxon>Burkholderiales</taxon>
        <taxon>Sphaerotilaceae</taxon>
        <taxon>Caldimonas</taxon>
    </lineage>
</organism>
<dbReference type="KEGG" id="pbh:AAW51_2353"/>
<evidence type="ECO:0000256" key="4">
    <source>
        <dbReference type="ARBA" id="ARBA00022692"/>
    </source>
</evidence>
<evidence type="ECO:0000256" key="1">
    <source>
        <dbReference type="ARBA" id="ARBA00004141"/>
    </source>
</evidence>
<feature type="transmembrane region" description="Helical" evidence="7">
    <location>
        <begin position="89"/>
        <end position="113"/>
    </location>
</feature>
<sequence length="298" mass="32147">MHGLALIAVCLLIGVGLARSERLPDNFCAVLNLFAVRVALPALVLKHIHAIVFDATLWLPLLTPWVVFALSAAAAQLAGRFWGLRRDTIGCLTLVCGTGNTSIVGIPLVQAFIGVPAVGYAVVIDQSNFVVMCTLGMVAASLYSEDRPDGQRIVRQMLGYRPLQMLVLALLLRPIEFPMWLDQTLSVLGATLTPIALISVGASLHWPRELGVVRNFLVGACIKLLMVPALVLLLWSQVSDLRDLAFTTSVLQAAMPPMIIAGLIATERRLDPPLTQVLIGVGIPLSFLTTGLWLVLLH</sequence>
<protein>
    <submittedName>
        <fullName evidence="8">Transporter</fullName>
    </submittedName>
</protein>
<keyword evidence="9" id="KW-1185">Reference proteome</keyword>
<keyword evidence="5 7" id="KW-1133">Transmembrane helix</keyword>
<dbReference type="STRING" id="413882.AAW51_2353"/>
<reference evidence="8 9" key="1">
    <citation type="submission" date="2015-05" db="EMBL/GenBank/DDBJ databases">
        <authorList>
            <person name="Tang B."/>
            <person name="Yu Y."/>
        </authorList>
    </citation>
    <scope>NUCLEOTIDE SEQUENCE [LARGE SCALE GENOMIC DNA]</scope>
    <source>
        <strain evidence="8 9">DSM 7029</strain>
    </source>
</reference>
<evidence type="ECO:0000256" key="3">
    <source>
        <dbReference type="ARBA" id="ARBA00022475"/>
    </source>
</evidence>
<evidence type="ECO:0000256" key="5">
    <source>
        <dbReference type="ARBA" id="ARBA00022989"/>
    </source>
</evidence>
<keyword evidence="6 7" id="KW-0472">Membrane</keyword>
<gene>
    <name evidence="8" type="ORF">AAW51_2353</name>
</gene>
<dbReference type="PANTHER" id="PTHR36838:SF1">
    <property type="entry name" value="SLR1864 PROTEIN"/>
    <property type="match status" value="1"/>
</dbReference>
<name>A0A0G3BHY0_9BURK</name>
<feature type="transmembrane region" description="Helical" evidence="7">
    <location>
        <begin position="216"/>
        <end position="238"/>
    </location>
</feature>
<evidence type="ECO:0000256" key="2">
    <source>
        <dbReference type="ARBA" id="ARBA00022448"/>
    </source>
</evidence>
<keyword evidence="3" id="KW-1003">Cell membrane</keyword>
<keyword evidence="2" id="KW-0813">Transport</keyword>
<feature type="transmembrane region" description="Helical" evidence="7">
    <location>
        <begin position="277"/>
        <end position="296"/>
    </location>
</feature>
<evidence type="ECO:0000256" key="7">
    <source>
        <dbReference type="SAM" id="Phobius"/>
    </source>
</evidence>
<dbReference type="InterPro" id="IPR004776">
    <property type="entry name" value="Mem_transp_PIN-like"/>
</dbReference>
<evidence type="ECO:0000313" key="9">
    <source>
        <dbReference type="Proteomes" id="UP000035352"/>
    </source>
</evidence>
<feature type="transmembrane region" description="Helical" evidence="7">
    <location>
        <begin position="187"/>
        <end position="204"/>
    </location>
</feature>
<feature type="transmembrane region" description="Helical" evidence="7">
    <location>
        <begin position="244"/>
        <end position="265"/>
    </location>
</feature>
<proteinExistence type="predicted"/>
<feature type="transmembrane region" description="Helical" evidence="7">
    <location>
        <begin position="163"/>
        <end position="181"/>
    </location>
</feature>
<dbReference type="Proteomes" id="UP000035352">
    <property type="component" value="Chromosome"/>
</dbReference>
<feature type="transmembrane region" description="Helical" evidence="7">
    <location>
        <begin position="57"/>
        <end position="77"/>
    </location>
</feature>
<dbReference type="OrthoDB" id="9786183at2"/>
<evidence type="ECO:0000313" key="8">
    <source>
        <dbReference type="EMBL" id="AKJ29044.1"/>
    </source>
</evidence>
<evidence type="ECO:0000256" key="6">
    <source>
        <dbReference type="ARBA" id="ARBA00023136"/>
    </source>
</evidence>
<accession>A0A0G3BHY0</accession>